<dbReference type="GO" id="GO:0043531">
    <property type="term" value="F:ADP binding"/>
    <property type="evidence" value="ECO:0007669"/>
    <property type="project" value="InterPro"/>
</dbReference>
<gene>
    <name evidence="4" type="ORF">PENDEC_c024G06554</name>
</gene>
<dbReference type="Pfam" id="PF13424">
    <property type="entry name" value="TPR_12"/>
    <property type="match status" value="2"/>
</dbReference>
<feature type="short sequence motif" description="GXSXG" evidence="2">
    <location>
        <begin position="64"/>
        <end position="68"/>
    </location>
</feature>
<reference evidence="5" key="1">
    <citation type="journal article" date="2017" name="Nat. Microbiol.">
        <title>Global analysis of biosynthetic gene clusters reveals vast potential of secondary metabolite production in Penicillium species.</title>
        <authorList>
            <person name="Nielsen J.C."/>
            <person name="Grijseels S."/>
            <person name="Prigent S."/>
            <person name="Ji B."/>
            <person name="Dainat J."/>
            <person name="Nielsen K.F."/>
            <person name="Frisvad J.C."/>
            <person name="Workman M."/>
            <person name="Nielsen J."/>
        </authorList>
    </citation>
    <scope>NUCLEOTIDE SEQUENCE [LARGE SCALE GENOMIC DNA]</scope>
    <source>
        <strain evidence="5">IBT 11843</strain>
    </source>
</reference>
<dbReference type="SUPFAM" id="SSF48452">
    <property type="entry name" value="TPR-like"/>
    <property type="match status" value="2"/>
</dbReference>
<comment type="caution">
    <text evidence="4">The sequence shown here is derived from an EMBL/GenBank/DDBJ whole genome shotgun (WGS) entry which is preliminary data.</text>
</comment>
<evidence type="ECO:0000256" key="1">
    <source>
        <dbReference type="ARBA" id="ARBA00023098"/>
    </source>
</evidence>
<dbReference type="Gene3D" id="3.40.1090.10">
    <property type="entry name" value="Cytosolic phospholipase A2 catalytic domain"/>
    <property type="match status" value="1"/>
</dbReference>
<dbReference type="GO" id="GO:0016042">
    <property type="term" value="P:lipid catabolic process"/>
    <property type="evidence" value="ECO:0007669"/>
    <property type="project" value="UniProtKB-UniRule"/>
</dbReference>
<name>A0A1V6P068_PENDC</name>
<dbReference type="InterPro" id="IPR053137">
    <property type="entry name" value="NLR-like"/>
</dbReference>
<dbReference type="OMA" id="CAIFWIP"/>
<dbReference type="STRING" id="69771.A0A1V6P068"/>
<dbReference type="Pfam" id="PF00931">
    <property type="entry name" value="NB-ARC"/>
    <property type="match status" value="1"/>
</dbReference>
<dbReference type="PANTHER" id="PTHR46082:SF6">
    <property type="entry name" value="AAA+ ATPASE DOMAIN-CONTAINING PROTEIN-RELATED"/>
    <property type="match status" value="1"/>
</dbReference>
<protein>
    <recommendedName>
        <fullName evidence="3">PNPLA domain-containing protein</fullName>
    </recommendedName>
</protein>
<dbReference type="AlphaFoldDB" id="A0A1V6P068"/>
<proteinExistence type="predicted"/>
<dbReference type="EMBL" id="MDYL01000024">
    <property type="protein sequence ID" value="OQD70361.1"/>
    <property type="molecule type" value="Genomic_DNA"/>
</dbReference>
<dbReference type="InterPro" id="IPR011990">
    <property type="entry name" value="TPR-like_helical_dom_sf"/>
</dbReference>
<evidence type="ECO:0000313" key="4">
    <source>
        <dbReference type="EMBL" id="OQD70361.1"/>
    </source>
</evidence>
<dbReference type="GO" id="GO:0046486">
    <property type="term" value="P:glycerolipid metabolic process"/>
    <property type="evidence" value="ECO:0007669"/>
    <property type="project" value="UniProtKB-ARBA"/>
</dbReference>
<dbReference type="InterPro" id="IPR027417">
    <property type="entry name" value="P-loop_NTPase"/>
</dbReference>
<evidence type="ECO:0000313" key="5">
    <source>
        <dbReference type="Proteomes" id="UP000191522"/>
    </source>
</evidence>
<dbReference type="InterPro" id="IPR016035">
    <property type="entry name" value="Acyl_Trfase/lysoPLipase"/>
</dbReference>
<sequence>MAMTSGNEGPNPINSTGLCMLSLDGGGVRGLSSLYILKCIMAQVNSERHGGYVKPCDVFDLIGGTSTGGLIAIMLGRLEMDVDECIGSYRELMECVFSEKSRNICVDMTGNLKAQYDSKKLRKAIEHVITRSSQSPSDLMNDGKTRRCKVFVCATAKETLEVSRLRSYDALDENALSPTICEAALATSAATRFFDPVIIGDRQFVDGAFGANNPVEEVEEEACDIWCASTRNLQDLTKCLVSIGTGYTGKQALDDNIFKFLSKTLVRMATKPAGVERRFMARWRRECNEKRCFRFNVEEGLEHVRMTDYQKRSLIESATYDYLHHPMHKSLIRDCMLNLARKKRKTHLDFITVVQAYNTRAMRFKLQNDVDRGLSYTRPPAWLVPFQRNPHYVDREVLESLKDVLCAESRLSGTAIHGLGGVGKTQIALELAHQLREDYPDCSTFWIPAMSTGSIHQAYLNVAHSLGIALASQDTEEVAKSIRDHFTQRTSGHWFLIFDNADDIEVWNHDLSESNPGFTYRDSIPSITSLGRILFTTRSMKVAQALASQNIFHVPELDQNRATQVLKNLLVHKDLLHEQENAQRLLERLTCLPLAIAQAAAFMNENNTTISGYISLLDGLEQDAIDLLSEDFEDKGRYKNIRNPVATTWLTSFEHIRKQDPLAARYLSFMSCLSPRNIPILLLPNATQVEQERAIGSLRAYSLVNMSANLKCLELHRLVHLAMRNSLRSSGSLEKAEEEALRYMCLIFPWAEVQHRNLWREYLPHAFHILATNTADRLSEERICLQWKVAASLFLDGRYQEAISLTRAVLKYKEEKLGPEHYETLGALHGLVNLYSGQGRYEEAQKLGTQLLQTRLRVFGPDGWGVAQSLLTLASTHNCLGNFKVSEWLCITGIKQEMKHRGLKSYGTRLAISVMIHAYLGQGRLEDAKKLASELHSLTLEACGPEGQETITIEATLATIYAQLGFWDDAETIGVRTYAKYKKLLGPHHPLTLGCGHSLAWILDALGRNTEAAALALEEAHELERVFGADHEKVKAAYEYANYVQRSKFVPIEI</sequence>
<dbReference type="CDD" id="cd07216">
    <property type="entry name" value="Pat17_PNPLA8_PNPLA9_like3"/>
    <property type="match status" value="1"/>
</dbReference>
<dbReference type="PROSITE" id="PS51635">
    <property type="entry name" value="PNPLA"/>
    <property type="match status" value="1"/>
</dbReference>
<dbReference type="GO" id="GO:0016787">
    <property type="term" value="F:hydrolase activity"/>
    <property type="evidence" value="ECO:0007669"/>
    <property type="project" value="UniProtKB-UniRule"/>
</dbReference>
<feature type="active site" description="Proton acceptor" evidence="2">
    <location>
        <position position="206"/>
    </location>
</feature>
<dbReference type="Pfam" id="PF01734">
    <property type="entry name" value="Patatin"/>
    <property type="match status" value="1"/>
</dbReference>
<organism evidence="4 5">
    <name type="scientific">Penicillium decumbens</name>
    <dbReference type="NCBI Taxonomy" id="69771"/>
    <lineage>
        <taxon>Eukaryota</taxon>
        <taxon>Fungi</taxon>
        <taxon>Dikarya</taxon>
        <taxon>Ascomycota</taxon>
        <taxon>Pezizomycotina</taxon>
        <taxon>Eurotiomycetes</taxon>
        <taxon>Eurotiomycetidae</taxon>
        <taxon>Eurotiales</taxon>
        <taxon>Aspergillaceae</taxon>
        <taxon>Penicillium</taxon>
    </lineage>
</organism>
<dbReference type="SUPFAM" id="SSF52151">
    <property type="entry name" value="FabD/lysophospholipase-like"/>
    <property type="match status" value="1"/>
</dbReference>
<dbReference type="Gene3D" id="1.25.40.10">
    <property type="entry name" value="Tetratricopeptide repeat domain"/>
    <property type="match status" value="2"/>
</dbReference>
<keyword evidence="2" id="KW-0378">Hydrolase</keyword>
<dbReference type="SUPFAM" id="SSF52540">
    <property type="entry name" value="P-loop containing nucleoside triphosphate hydrolases"/>
    <property type="match status" value="1"/>
</dbReference>
<dbReference type="InterPro" id="IPR002641">
    <property type="entry name" value="PNPLA_dom"/>
</dbReference>
<dbReference type="InterPro" id="IPR002182">
    <property type="entry name" value="NB-ARC"/>
</dbReference>
<feature type="domain" description="PNPLA" evidence="3">
    <location>
        <begin position="21"/>
        <end position="219"/>
    </location>
</feature>
<accession>A0A1V6P068</accession>
<dbReference type="OrthoDB" id="1577640at2759"/>
<dbReference type="Proteomes" id="UP000191522">
    <property type="component" value="Unassembled WGS sequence"/>
</dbReference>
<keyword evidence="2" id="KW-0442">Lipid degradation</keyword>
<keyword evidence="5" id="KW-1185">Reference proteome</keyword>
<evidence type="ECO:0000259" key="3">
    <source>
        <dbReference type="PROSITE" id="PS51635"/>
    </source>
</evidence>
<evidence type="ECO:0000256" key="2">
    <source>
        <dbReference type="PROSITE-ProRule" id="PRU01161"/>
    </source>
</evidence>
<feature type="active site" description="Nucleophile" evidence="2">
    <location>
        <position position="66"/>
    </location>
</feature>
<feature type="short sequence motif" description="DGA/G" evidence="2">
    <location>
        <begin position="206"/>
        <end position="208"/>
    </location>
</feature>
<dbReference type="PANTHER" id="PTHR46082">
    <property type="entry name" value="ATP/GTP-BINDING PROTEIN-RELATED"/>
    <property type="match status" value="1"/>
</dbReference>
<keyword evidence="1 2" id="KW-0443">Lipid metabolism</keyword>
<dbReference type="Gene3D" id="3.40.50.300">
    <property type="entry name" value="P-loop containing nucleotide triphosphate hydrolases"/>
    <property type="match status" value="1"/>
</dbReference>
<feature type="short sequence motif" description="GXGXXG" evidence="2">
    <location>
        <begin position="25"/>
        <end position="30"/>
    </location>
</feature>